<evidence type="ECO:0000313" key="2">
    <source>
        <dbReference type="Proteomes" id="UP000814140"/>
    </source>
</evidence>
<reference evidence="1" key="1">
    <citation type="submission" date="2021-03" db="EMBL/GenBank/DDBJ databases">
        <authorList>
            <consortium name="DOE Joint Genome Institute"/>
            <person name="Ahrendt S."/>
            <person name="Looney B.P."/>
            <person name="Miyauchi S."/>
            <person name="Morin E."/>
            <person name="Drula E."/>
            <person name="Courty P.E."/>
            <person name="Chicoki N."/>
            <person name="Fauchery L."/>
            <person name="Kohler A."/>
            <person name="Kuo A."/>
            <person name="Labutti K."/>
            <person name="Pangilinan J."/>
            <person name="Lipzen A."/>
            <person name="Riley R."/>
            <person name="Andreopoulos W."/>
            <person name="He G."/>
            <person name="Johnson J."/>
            <person name="Barry K.W."/>
            <person name="Grigoriev I.V."/>
            <person name="Nagy L."/>
            <person name="Hibbett D."/>
            <person name="Henrissat B."/>
            <person name="Matheny P.B."/>
            <person name="Labbe J."/>
            <person name="Martin F."/>
        </authorList>
    </citation>
    <scope>NUCLEOTIDE SEQUENCE</scope>
    <source>
        <strain evidence="1">HHB10654</strain>
    </source>
</reference>
<comment type="caution">
    <text evidence="1">The sequence shown here is derived from an EMBL/GenBank/DDBJ whole genome shotgun (WGS) entry which is preliminary data.</text>
</comment>
<gene>
    <name evidence="1" type="ORF">BV25DRAFT_1981229</name>
</gene>
<protein>
    <submittedName>
        <fullName evidence="1">Uncharacterized protein</fullName>
    </submittedName>
</protein>
<sequence length="143" mass="16071">YHILQRCLRLLLLLRVQGQDLCRQCRHGTVDGRDSKWRRRRWCWWGRGNCWHLCCDVNSSDLRRTSSSLALILGAVSGDVSHLSAAEASPLLTKVIALIVSQLAKRARTDWGQGTHAISVLGRGSAGLGCPRCKRRRPFARVI</sequence>
<proteinExistence type="predicted"/>
<dbReference type="Proteomes" id="UP000814140">
    <property type="component" value="Unassembled WGS sequence"/>
</dbReference>
<keyword evidence="2" id="KW-1185">Reference proteome</keyword>
<evidence type="ECO:0000313" key="1">
    <source>
        <dbReference type="EMBL" id="KAI0055912.1"/>
    </source>
</evidence>
<accession>A0ACB8SI10</accession>
<organism evidence="1 2">
    <name type="scientific">Artomyces pyxidatus</name>
    <dbReference type="NCBI Taxonomy" id="48021"/>
    <lineage>
        <taxon>Eukaryota</taxon>
        <taxon>Fungi</taxon>
        <taxon>Dikarya</taxon>
        <taxon>Basidiomycota</taxon>
        <taxon>Agaricomycotina</taxon>
        <taxon>Agaricomycetes</taxon>
        <taxon>Russulales</taxon>
        <taxon>Auriscalpiaceae</taxon>
        <taxon>Artomyces</taxon>
    </lineage>
</organism>
<name>A0ACB8SI10_9AGAM</name>
<feature type="non-terminal residue" evidence="1">
    <location>
        <position position="1"/>
    </location>
</feature>
<dbReference type="EMBL" id="MU277275">
    <property type="protein sequence ID" value="KAI0055912.1"/>
    <property type="molecule type" value="Genomic_DNA"/>
</dbReference>
<reference evidence="1" key="2">
    <citation type="journal article" date="2022" name="New Phytol.">
        <title>Evolutionary transition to the ectomycorrhizal habit in the genomes of a hyperdiverse lineage of mushroom-forming fungi.</title>
        <authorList>
            <person name="Looney B."/>
            <person name="Miyauchi S."/>
            <person name="Morin E."/>
            <person name="Drula E."/>
            <person name="Courty P.E."/>
            <person name="Kohler A."/>
            <person name="Kuo A."/>
            <person name="LaButti K."/>
            <person name="Pangilinan J."/>
            <person name="Lipzen A."/>
            <person name="Riley R."/>
            <person name="Andreopoulos W."/>
            <person name="He G."/>
            <person name="Johnson J."/>
            <person name="Nolan M."/>
            <person name="Tritt A."/>
            <person name="Barry K.W."/>
            <person name="Grigoriev I.V."/>
            <person name="Nagy L.G."/>
            <person name="Hibbett D."/>
            <person name="Henrissat B."/>
            <person name="Matheny P.B."/>
            <person name="Labbe J."/>
            <person name="Martin F.M."/>
        </authorList>
    </citation>
    <scope>NUCLEOTIDE SEQUENCE</scope>
    <source>
        <strain evidence="1">HHB10654</strain>
    </source>
</reference>